<dbReference type="Gene3D" id="1.25.40.10">
    <property type="entry name" value="Tetratricopeptide repeat domain"/>
    <property type="match status" value="1"/>
</dbReference>
<dbReference type="Pfam" id="PF13181">
    <property type="entry name" value="TPR_8"/>
    <property type="match status" value="1"/>
</dbReference>
<evidence type="ECO:0000259" key="7">
    <source>
        <dbReference type="PROSITE" id="PS50102"/>
    </source>
</evidence>
<dbReference type="Pfam" id="PF07719">
    <property type="entry name" value="TPR_2"/>
    <property type="match status" value="1"/>
</dbReference>
<dbReference type="RefSeq" id="XP_038851717.1">
    <property type="nucleotide sequence ID" value="XM_038995789.1"/>
</dbReference>
<keyword evidence="2 4" id="KW-0802">TPR repeat</keyword>
<reference evidence="10" key="1">
    <citation type="submission" date="2025-08" db="UniProtKB">
        <authorList>
            <consortium name="RefSeq"/>
        </authorList>
    </citation>
    <scope>IDENTIFICATION</scope>
    <source>
        <tissue evidence="10">White muscle</tissue>
    </source>
</reference>
<dbReference type="InterPro" id="IPR000504">
    <property type="entry name" value="RRM_dom"/>
</dbReference>
<dbReference type="InterPro" id="IPR012677">
    <property type="entry name" value="Nucleotide-bd_a/b_plait_sf"/>
</dbReference>
<dbReference type="PANTHER" id="PTHR47678:SF1">
    <property type="entry name" value="TETRATRICOPEPTIDE REPEAT PROTEIN 31"/>
    <property type="match status" value="1"/>
</dbReference>
<dbReference type="AlphaFoldDB" id="A0A8U0QY91"/>
<gene>
    <name evidence="10" type="primary">LOC120049538</name>
</gene>
<evidence type="ECO:0000256" key="4">
    <source>
        <dbReference type="PROSITE-ProRule" id="PRU00339"/>
    </source>
</evidence>
<sequence>MSERRLAKVTEVEQVPGDIHKMHAVMDFVRVQSHGLNIGYLGLDFVTHEYYSGEDFYDSDYEDHRDRKSYCGFSRNFLSNSSSSCQPTTLRYNQPPKAASKPSPDNPAVRELEVLKDDRKSKVKAEKKRIKKIKQKERKLLEKLEKEQQNPVTEVKLDAESKVNEKCNKTSTSAKGALAQGMQDLSVTDSGDSSGESSDDEESEEESIHSNSENSPVPNTEDIVKRSTELAVIGNQFASGGHFDMAVKYFTDAIKYNPAEFRLFGNRSFCYEKMQDYEKALADAELALNMSPGWVKGLYRKGRALAGLKRYDEAAQALKEVLRLDSSCTDAAQELMRVQITQLMGFGFSREQSSNALIIHGNMEKSLEALSKISGILYNGSYPTASVAYPAKVDSVYSTSTTPAFPSAPKPHQAQHSQSLQNRPKTITPTRIMSENFSVETKLYPIWVGNLVPSATEAMIIERFAGAGQIHSIKLLHSRRCAFINYLDPDCCEIALTFHGMELNGSKILVRYPDRNPTHLGIAKDAQKAQDLPSNNTKECFFWRNLGCDRRPNCPYRHIPDHHGVDKGKGKTSAQ</sequence>
<dbReference type="SMART" id="SM00360">
    <property type="entry name" value="RRM"/>
    <property type="match status" value="1"/>
</dbReference>
<dbReference type="PROSITE" id="PS50103">
    <property type="entry name" value="ZF_C3H1"/>
    <property type="match status" value="1"/>
</dbReference>
<keyword evidence="5" id="KW-0479">Metal-binding</keyword>
<dbReference type="SUPFAM" id="SSF48452">
    <property type="entry name" value="TPR-like"/>
    <property type="match status" value="1"/>
</dbReference>
<dbReference type="InterPro" id="IPR035979">
    <property type="entry name" value="RBD_domain_sf"/>
</dbReference>
<dbReference type="Pfam" id="PF00076">
    <property type="entry name" value="RRM_1"/>
    <property type="match status" value="1"/>
</dbReference>
<evidence type="ECO:0000256" key="5">
    <source>
        <dbReference type="PROSITE-ProRule" id="PRU00723"/>
    </source>
</evidence>
<keyword evidence="5" id="KW-0863">Zinc-finger</keyword>
<dbReference type="InterPro" id="IPR000571">
    <property type="entry name" value="Znf_CCCH"/>
</dbReference>
<keyword evidence="5" id="KW-0862">Zinc</keyword>
<keyword evidence="3" id="KW-0694">RNA-binding</keyword>
<evidence type="ECO:0000256" key="2">
    <source>
        <dbReference type="ARBA" id="ARBA00022803"/>
    </source>
</evidence>
<evidence type="ECO:0000256" key="3">
    <source>
        <dbReference type="PROSITE-ProRule" id="PRU00176"/>
    </source>
</evidence>
<dbReference type="PANTHER" id="PTHR47678">
    <property type="entry name" value="TETRATRICOPEPTIDE REPEAT PROTEIN 31"/>
    <property type="match status" value="1"/>
</dbReference>
<feature type="compositionally biased region" description="Polar residues" evidence="6">
    <location>
        <begin position="414"/>
        <end position="427"/>
    </location>
</feature>
<feature type="region of interest" description="Disordered" evidence="6">
    <location>
        <begin position="144"/>
        <end position="220"/>
    </location>
</feature>
<dbReference type="Gene3D" id="3.30.70.330">
    <property type="match status" value="1"/>
</dbReference>
<dbReference type="CDD" id="cd00590">
    <property type="entry name" value="RRM_SF"/>
    <property type="match status" value="1"/>
</dbReference>
<protein>
    <submittedName>
        <fullName evidence="10">Tetratricopeptide repeat protein 31-like isoform X2</fullName>
    </submittedName>
</protein>
<feature type="region of interest" description="Disordered" evidence="6">
    <location>
        <begin position="80"/>
        <end position="107"/>
    </location>
</feature>
<organism evidence="9 10">
    <name type="scientific">Salvelinus namaycush</name>
    <name type="common">Lake trout</name>
    <name type="synonym">Salmo namaycush</name>
    <dbReference type="NCBI Taxonomy" id="8040"/>
    <lineage>
        <taxon>Eukaryota</taxon>
        <taxon>Metazoa</taxon>
        <taxon>Chordata</taxon>
        <taxon>Craniata</taxon>
        <taxon>Vertebrata</taxon>
        <taxon>Euteleostomi</taxon>
        <taxon>Actinopterygii</taxon>
        <taxon>Neopterygii</taxon>
        <taxon>Teleostei</taxon>
        <taxon>Protacanthopterygii</taxon>
        <taxon>Salmoniformes</taxon>
        <taxon>Salmonidae</taxon>
        <taxon>Salmoninae</taxon>
        <taxon>Salvelinus</taxon>
    </lineage>
</organism>
<dbReference type="PROSITE" id="PS50102">
    <property type="entry name" value="RRM"/>
    <property type="match status" value="1"/>
</dbReference>
<feature type="region of interest" description="Disordered" evidence="6">
    <location>
        <begin position="400"/>
        <end position="427"/>
    </location>
</feature>
<dbReference type="Proteomes" id="UP000808372">
    <property type="component" value="Chromosome 6"/>
</dbReference>
<feature type="zinc finger region" description="C3H1-type" evidence="5">
    <location>
        <begin position="534"/>
        <end position="561"/>
    </location>
</feature>
<feature type="repeat" description="TPR" evidence="4">
    <location>
        <begin position="227"/>
        <end position="260"/>
    </location>
</feature>
<feature type="domain" description="RRM" evidence="7">
    <location>
        <begin position="444"/>
        <end position="515"/>
    </location>
</feature>
<dbReference type="SUPFAM" id="SSF54928">
    <property type="entry name" value="RNA-binding domain, RBD"/>
    <property type="match status" value="1"/>
</dbReference>
<keyword evidence="9" id="KW-1185">Reference proteome</keyword>
<dbReference type="InterPro" id="IPR011990">
    <property type="entry name" value="TPR-like_helical_dom_sf"/>
</dbReference>
<evidence type="ECO:0000259" key="8">
    <source>
        <dbReference type="PROSITE" id="PS50103"/>
    </source>
</evidence>
<keyword evidence="1" id="KW-0677">Repeat</keyword>
<dbReference type="GO" id="GO:0008270">
    <property type="term" value="F:zinc ion binding"/>
    <property type="evidence" value="ECO:0007669"/>
    <property type="project" value="UniProtKB-KW"/>
</dbReference>
<accession>A0A8U0QY91</accession>
<dbReference type="GO" id="GO:0003723">
    <property type="term" value="F:RNA binding"/>
    <property type="evidence" value="ECO:0007669"/>
    <property type="project" value="UniProtKB-UniRule"/>
</dbReference>
<evidence type="ECO:0000313" key="9">
    <source>
        <dbReference type="Proteomes" id="UP000808372"/>
    </source>
</evidence>
<name>A0A8U0QY91_SALNM</name>
<dbReference type="SMART" id="SM00028">
    <property type="entry name" value="TPR"/>
    <property type="match status" value="3"/>
</dbReference>
<evidence type="ECO:0000256" key="6">
    <source>
        <dbReference type="SAM" id="MobiDB-lite"/>
    </source>
</evidence>
<dbReference type="PROSITE" id="PS50005">
    <property type="entry name" value="TPR"/>
    <property type="match status" value="1"/>
</dbReference>
<feature type="compositionally biased region" description="Basic and acidic residues" evidence="6">
    <location>
        <begin position="155"/>
        <end position="168"/>
    </location>
</feature>
<evidence type="ECO:0000313" key="10">
    <source>
        <dbReference type="RefSeq" id="XP_038851717.1"/>
    </source>
</evidence>
<feature type="domain" description="C3H1-type" evidence="8">
    <location>
        <begin position="534"/>
        <end position="561"/>
    </location>
</feature>
<dbReference type="GeneID" id="120049538"/>
<dbReference type="InterPro" id="IPR013105">
    <property type="entry name" value="TPR_2"/>
</dbReference>
<dbReference type="InterPro" id="IPR019734">
    <property type="entry name" value="TPR_rpt"/>
</dbReference>
<dbReference type="CDD" id="cd14270">
    <property type="entry name" value="UBA"/>
    <property type="match status" value="1"/>
</dbReference>
<proteinExistence type="predicted"/>
<evidence type="ECO:0000256" key="1">
    <source>
        <dbReference type="ARBA" id="ARBA00022737"/>
    </source>
</evidence>